<dbReference type="InterPro" id="IPR029044">
    <property type="entry name" value="Nucleotide-diphossugar_trans"/>
</dbReference>
<organism evidence="4 5">
    <name type="scientific">Enterobacter phage vB_EclM_CIP9</name>
    <dbReference type="NCBI Taxonomy" id="2696340"/>
    <lineage>
        <taxon>Viruses</taxon>
        <taxon>Duplodnaviria</taxon>
        <taxon>Heunggongvirae</taxon>
        <taxon>Uroviricota</taxon>
        <taxon>Caudoviricetes</taxon>
        <taxon>Pantevenvirales</taxon>
        <taxon>Straboviridae</taxon>
        <taxon>Tevenvirinae</taxon>
        <taxon>Kanagawavirus</taxon>
        <taxon>Kanagawavirus cipnine</taxon>
    </lineage>
</organism>
<evidence type="ECO:0000259" key="3">
    <source>
        <dbReference type="Pfam" id="PF00483"/>
    </source>
</evidence>
<keyword evidence="5" id="KW-1185">Reference proteome</keyword>
<proteinExistence type="predicted"/>
<keyword evidence="2" id="KW-0548">Nucleotidyltransferase</keyword>
<evidence type="ECO:0000313" key="5">
    <source>
        <dbReference type="Proteomes" id="UP000465071"/>
    </source>
</evidence>
<dbReference type="SUPFAM" id="SSF53448">
    <property type="entry name" value="Nucleotide-diphospho-sugar transferases"/>
    <property type="match status" value="1"/>
</dbReference>
<dbReference type="InterPro" id="IPR011009">
    <property type="entry name" value="Kinase-like_dom_sf"/>
</dbReference>
<sequence>MKKAVILGAGLATRLYPITHHIPKVLVNYKQDTILKNLSTIYTDLGADEVIVVVHSKFQDMVEAYAEQEGLKINVQTVDESYGSAYALALLHPILDGHNVVVNWCDIIPDFGSWSWGENAIYTKGDECRYNFDGYSLRNVGATGGNVVGIYQFKDWEFFMGITKEEINDHCEGRDFVDFVYGESMRQSELLNLIDLGDKPKLANAHADRELNRSFNSVEINEDTVTKIAVTEQGRSLQEDEVKWYYSVHSNSIPQIVNYNKEAGEFEMERIHGLPMFEHIQTLKSIARITMVDNILDALRFEDAMGKHVDHKEMEVDFKKEFHDKVISRCESIQPVIDSFGEITHVNYVKIGRLKPMLKQALNHLVRYQRDRKYYVIHGDPNFSNTMVSTQGDVKFIDPRGYFGNSKIYGPRLYDEAKVLYAISGYDNFNADPMWGGLTIDEANKSAQIDIEPLIHKYEKMDTFNEHHHLAVAIIWIALGGYFKNNPLKAVSSYYYGMYLLTKQLRKMGRMLKDGTVAKDLPEAITATLITKNSDKWELIDKETGAVYKPIGGDITHQWERIR</sequence>
<dbReference type="Proteomes" id="UP000465071">
    <property type="component" value="Segment"/>
</dbReference>
<dbReference type="Pfam" id="PF00483">
    <property type="entry name" value="NTP_transferase"/>
    <property type="match status" value="1"/>
</dbReference>
<dbReference type="Gene3D" id="3.90.550.10">
    <property type="entry name" value="Spore Coat Polysaccharide Biosynthesis Protein SpsA, Chain A"/>
    <property type="match status" value="1"/>
</dbReference>
<feature type="domain" description="Nucleotidyl transferase" evidence="3">
    <location>
        <begin position="3"/>
        <end position="101"/>
    </location>
</feature>
<evidence type="ECO:0000313" key="4">
    <source>
        <dbReference type="EMBL" id="QHS01685.1"/>
    </source>
</evidence>
<dbReference type="InterPro" id="IPR050065">
    <property type="entry name" value="GlmU-like"/>
</dbReference>
<evidence type="ECO:0000256" key="1">
    <source>
        <dbReference type="ARBA" id="ARBA00022679"/>
    </source>
</evidence>
<dbReference type="InterPro" id="IPR005835">
    <property type="entry name" value="NTP_transferase_dom"/>
</dbReference>
<accession>A0A6B9XZF1</accession>
<dbReference type="EMBL" id="MN882610">
    <property type="protein sequence ID" value="QHS01685.1"/>
    <property type="molecule type" value="Genomic_DNA"/>
</dbReference>
<dbReference type="PANTHER" id="PTHR43584:SF8">
    <property type="entry name" value="N-ACETYLMURAMATE ALPHA-1-PHOSPHATE URIDYLYLTRANSFERASE"/>
    <property type="match status" value="1"/>
</dbReference>
<evidence type="ECO:0000256" key="2">
    <source>
        <dbReference type="ARBA" id="ARBA00022695"/>
    </source>
</evidence>
<protein>
    <recommendedName>
        <fullName evidence="3">Nucleotidyl transferase domain-containing protein</fullName>
    </recommendedName>
</protein>
<dbReference type="PANTHER" id="PTHR43584">
    <property type="entry name" value="NUCLEOTIDYL TRANSFERASE"/>
    <property type="match status" value="1"/>
</dbReference>
<reference evidence="5" key="1">
    <citation type="submission" date="2019-12" db="EMBL/GenBank/DDBJ databases">
        <authorList>
            <person name="Wang K."/>
            <person name="Tamayo M.G."/>
            <person name="Penner T.V."/>
            <person name="Cook B.W.M."/>
            <person name="Court D.A."/>
            <person name="Theriault S.S."/>
        </authorList>
    </citation>
    <scope>NUCLEOTIDE SEQUENCE [LARGE SCALE GENOMIC DNA]</scope>
</reference>
<dbReference type="GO" id="GO:0016779">
    <property type="term" value="F:nucleotidyltransferase activity"/>
    <property type="evidence" value="ECO:0007669"/>
    <property type="project" value="UniProtKB-KW"/>
</dbReference>
<keyword evidence="1" id="KW-0808">Transferase</keyword>
<gene>
    <name evidence="4" type="ORF">CPT_CIP9_149</name>
</gene>
<dbReference type="SUPFAM" id="SSF56112">
    <property type="entry name" value="Protein kinase-like (PK-like)"/>
    <property type="match status" value="1"/>
</dbReference>
<name>A0A6B9XZF1_9CAUD</name>